<dbReference type="CDD" id="cd00586">
    <property type="entry name" value="4HBT"/>
    <property type="match status" value="1"/>
</dbReference>
<dbReference type="InterPro" id="IPR029069">
    <property type="entry name" value="HotDog_dom_sf"/>
</dbReference>
<dbReference type="Proteomes" id="UP000886814">
    <property type="component" value="Unassembled WGS sequence"/>
</dbReference>
<evidence type="ECO:0000256" key="6">
    <source>
        <dbReference type="ARBA" id="ARBA00023098"/>
    </source>
</evidence>
<keyword evidence="5" id="KW-0809">Transit peptide</keyword>
<dbReference type="InterPro" id="IPR002864">
    <property type="entry name" value="Acyl-ACP_thioesterase_NHD"/>
</dbReference>
<reference evidence="10" key="2">
    <citation type="submission" date="2021-04" db="EMBL/GenBank/DDBJ databases">
        <authorList>
            <person name="Gilroy R."/>
        </authorList>
    </citation>
    <scope>NUCLEOTIDE SEQUENCE</scope>
    <source>
        <strain evidence="10">CHK195-9823</strain>
    </source>
</reference>
<dbReference type="PANTHER" id="PTHR31727">
    <property type="entry name" value="OLEOYL-ACYL CARRIER PROTEIN THIOESTERASE 1, CHLOROPLASTIC"/>
    <property type="match status" value="1"/>
</dbReference>
<reference evidence="10" key="1">
    <citation type="journal article" date="2021" name="PeerJ">
        <title>Extensive microbial diversity within the chicken gut microbiome revealed by metagenomics and culture.</title>
        <authorList>
            <person name="Gilroy R."/>
            <person name="Ravi A."/>
            <person name="Getino M."/>
            <person name="Pursley I."/>
            <person name="Horton D.L."/>
            <person name="Alikhan N.F."/>
            <person name="Baker D."/>
            <person name="Gharbi K."/>
            <person name="Hall N."/>
            <person name="Watson M."/>
            <person name="Adriaenssens E.M."/>
            <person name="Foster-Nyarko E."/>
            <person name="Jarju S."/>
            <person name="Secka A."/>
            <person name="Antonio M."/>
            <person name="Oren A."/>
            <person name="Chaudhuri R.R."/>
            <person name="La Ragione R."/>
            <person name="Hildebrand F."/>
            <person name="Pallen M.J."/>
        </authorList>
    </citation>
    <scope>NUCLEOTIDE SEQUENCE</scope>
    <source>
        <strain evidence="10">CHK195-9823</strain>
    </source>
</reference>
<dbReference type="SUPFAM" id="SSF54637">
    <property type="entry name" value="Thioesterase/thiol ester dehydrase-isomerase"/>
    <property type="match status" value="2"/>
</dbReference>
<dbReference type="Pfam" id="PF01643">
    <property type="entry name" value="Acyl-ACP_TE"/>
    <property type="match status" value="1"/>
</dbReference>
<evidence type="ECO:0000256" key="7">
    <source>
        <dbReference type="ARBA" id="ARBA00023160"/>
    </source>
</evidence>
<keyword evidence="6" id="KW-0443">Lipid metabolism</keyword>
<evidence type="ECO:0000256" key="5">
    <source>
        <dbReference type="ARBA" id="ARBA00022946"/>
    </source>
</evidence>
<dbReference type="AlphaFoldDB" id="A0A9D1PEE3"/>
<keyword evidence="7" id="KW-0275">Fatty acid biosynthesis</keyword>
<evidence type="ECO:0000256" key="4">
    <source>
        <dbReference type="ARBA" id="ARBA00022832"/>
    </source>
</evidence>
<accession>A0A9D1PEE3</accession>
<dbReference type="PANTHER" id="PTHR31727:SF6">
    <property type="entry name" value="OLEOYL-ACYL CARRIER PROTEIN THIOESTERASE 1, CHLOROPLASTIC"/>
    <property type="match status" value="1"/>
</dbReference>
<keyword evidence="2" id="KW-0444">Lipid biosynthesis</keyword>
<evidence type="ECO:0000256" key="1">
    <source>
        <dbReference type="ARBA" id="ARBA00006500"/>
    </source>
</evidence>
<dbReference type="InterPro" id="IPR045023">
    <property type="entry name" value="FATA/B"/>
</dbReference>
<keyword evidence="3" id="KW-0378">Hydrolase</keyword>
<name>A0A9D1PEE3_9FIRM</name>
<evidence type="ECO:0000256" key="3">
    <source>
        <dbReference type="ARBA" id="ARBA00022801"/>
    </source>
</evidence>
<comment type="similarity">
    <text evidence="1">Belongs to the acyl-ACP thioesterase family.</text>
</comment>
<evidence type="ECO:0000313" key="10">
    <source>
        <dbReference type="EMBL" id="HIV39588.1"/>
    </source>
</evidence>
<gene>
    <name evidence="10" type="ORF">H9747_11455</name>
</gene>
<dbReference type="Gene3D" id="3.10.129.10">
    <property type="entry name" value="Hotdog Thioesterase"/>
    <property type="match status" value="1"/>
</dbReference>
<feature type="domain" description="Acyl-ACP thioesterase-like C-terminal" evidence="9">
    <location>
        <begin position="155"/>
        <end position="205"/>
    </location>
</feature>
<proteinExistence type="inferred from homology"/>
<evidence type="ECO:0000259" key="9">
    <source>
        <dbReference type="Pfam" id="PF20791"/>
    </source>
</evidence>
<organism evidence="10 11">
    <name type="scientific">Candidatus Blautia stercorigallinarum</name>
    <dbReference type="NCBI Taxonomy" id="2838501"/>
    <lineage>
        <taxon>Bacteria</taxon>
        <taxon>Bacillati</taxon>
        <taxon>Bacillota</taxon>
        <taxon>Clostridia</taxon>
        <taxon>Lachnospirales</taxon>
        <taxon>Lachnospiraceae</taxon>
        <taxon>Blautia</taxon>
    </lineage>
</organism>
<dbReference type="InterPro" id="IPR049427">
    <property type="entry name" value="Acyl-ACP_TE_C"/>
</dbReference>
<sequence length="235" mass="27345">MGFSFDSRVRYSETGEDRKLTLNGILNYFQDCCTFHSESAGVGMDYLEKKGQVWVLSSWQIIVKRYPALFEKIRISTWPYAFKRFLGNRNFTMEDENGELIAYANSLWTFLDIASGRPVNVDEKQIQAYTLGEKLDMDYSSRKIAIPEDMKDYPSFQVRPHHLDTNHHVNNGQYVLIAQEYLPKDFKVGQMRAEYKKQAVLNDVILPKVKEEGDIYTVVLESPEKEVYAAVELRR</sequence>
<comment type="caution">
    <text evidence="10">The sequence shown here is derived from an EMBL/GenBank/DDBJ whole genome shotgun (WGS) entry which is preliminary data.</text>
</comment>
<evidence type="ECO:0000259" key="8">
    <source>
        <dbReference type="Pfam" id="PF01643"/>
    </source>
</evidence>
<dbReference type="GO" id="GO:0016297">
    <property type="term" value="F:fatty acyl-[ACP] hydrolase activity"/>
    <property type="evidence" value="ECO:0007669"/>
    <property type="project" value="InterPro"/>
</dbReference>
<evidence type="ECO:0000256" key="2">
    <source>
        <dbReference type="ARBA" id="ARBA00022516"/>
    </source>
</evidence>
<protein>
    <submittedName>
        <fullName evidence="10">Acyl-[acyl-carrier-protein] thioesterase</fullName>
    </submittedName>
</protein>
<dbReference type="Pfam" id="PF20791">
    <property type="entry name" value="Acyl-ACP_TE_C"/>
    <property type="match status" value="1"/>
</dbReference>
<dbReference type="EMBL" id="DXIQ01000074">
    <property type="protein sequence ID" value="HIV39588.1"/>
    <property type="molecule type" value="Genomic_DNA"/>
</dbReference>
<evidence type="ECO:0000313" key="11">
    <source>
        <dbReference type="Proteomes" id="UP000886814"/>
    </source>
</evidence>
<dbReference type="GO" id="GO:0000036">
    <property type="term" value="F:acyl carrier activity"/>
    <property type="evidence" value="ECO:0007669"/>
    <property type="project" value="TreeGrafter"/>
</dbReference>
<feature type="domain" description="Acyl-ACP thioesterase N-terminal hotdog" evidence="8">
    <location>
        <begin position="8"/>
        <end position="127"/>
    </location>
</feature>
<keyword evidence="4" id="KW-0276">Fatty acid metabolism</keyword>